<dbReference type="RefSeq" id="WP_188671660.1">
    <property type="nucleotide sequence ID" value="NZ_BMKA01000002.1"/>
</dbReference>
<reference evidence="1" key="2">
    <citation type="submission" date="2020-09" db="EMBL/GenBank/DDBJ databases">
        <authorList>
            <person name="Sun Q."/>
            <person name="Zhou Y."/>
        </authorList>
    </citation>
    <scope>NUCLEOTIDE SEQUENCE</scope>
    <source>
        <strain evidence="1">CGMCC 1.15880</strain>
    </source>
</reference>
<dbReference type="EMBL" id="BMKA01000002">
    <property type="protein sequence ID" value="GGA12346.1"/>
    <property type="molecule type" value="Genomic_DNA"/>
</dbReference>
<organism evidence="1 2">
    <name type="scientific">Neptunicoccus cionae</name>
    <dbReference type="NCBI Taxonomy" id="2035344"/>
    <lineage>
        <taxon>Bacteria</taxon>
        <taxon>Pseudomonadati</taxon>
        <taxon>Pseudomonadota</taxon>
        <taxon>Alphaproteobacteria</taxon>
        <taxon>Rhodobacterales</taxon>
        <taxon>Paracoccaceae</taxon>
        <taxon>Neptunicoccus</taxon>
    </lineage>
</organism>
<evidence type="ECO:0000313" key="1">
    <source>
        <dbReference type="EMBL" id="GGA12346.1"/>
    </source>
</evidence>
<comment type="caution">
    <text evidence="1">The sequence shown here is derived from an EMBL/GenBank/DDBJ whole genome shotgun (WGS) entry which is preliminary data.</text>
</comment>
<proteinExistence type="predicted"/>
<gene>
    <name evidence="1" type="ORF">GCM10011498_10290</name>
</gene>
<dbReference type="AlphaFoldDB" id="A0A916QVX9"/>
<accession>A0A916QVX9</accession>
<evidence type="ECO:0000313" key="2">
    <source>
        <dbReference type="Proteomes" id="UP000628017"/>
    </source>
</evidence>
<keyword evidence="2" id="KW-1185">Reference proteome</keyword>
<protein>
    <submittedName>
        <fullName evidence="1">Uncharacterized protein</fullName>
    </submittedName>
</protein>
<name>A0A916QVX9_9RHOB</name>
<sequence>MNADLTLDHEYLEGAARTRRYFAKFEKIIAHLERVTDLSRNDGLVAHGEAEIIKDYLSRLSHTFSALSYKYLMTWRVSGALPNGMSVDRQESGFPVFQELLQMANDALNVEHHLKASQSPDEIKKAMVRHILNEQSHPTALQYALSQRLYYEALAGRDLFFAGNDPQAIWRGSIDDDRRRYLLHWASYDSQTNLPAVYMMELEDSGRTALVHDDRRWPQVQAHLMAQAVSGLKLVTIATGFDQDFDDLHPKKLRRIHIGPMYSHAYTEQTGPLRDVLAETAGQEGMDWALAWTVETLWSKTVTQEKTGWFSVAQREIFNLEDRGELTGATEQNRSLILPQRAYQVLKDRDPAGMRNVRKYVVGSGGRVASYN</sequence>
<dbReference type="Proteomes" id="UP000628017">
    <property type="component" value="Unassembled WGS sequence"/>
</dbReference>
<reference evidence="1" key="1">
    <citation type="journal article" date="2014" name="Int. J. Syst. Evol. Microbiol.">
        <title>Complete genome sequence of Corynebacterium casei LMG S-19264T (=DSM 44701T), isolated from a smear-ripened cheese.</title>
        <authorList>
            <consortium name="US DOE Joint Genome Institute (JGI-PGF)"/>
            <person name="Walter F."/>
            <person name="Albersmeier A."/>
            <person name="Kalinowski J."/>
            <person name="Ruckert C."/>
        </authorList>
    </citation>
    <scope>NUCLEOTIDE SEQUENCE</scope>
    <source>
        <strain evidence="1">CGMCC 1.15880</strain>
    </source>
</reference>